<evidence type="ECO:0000313" key="2">
    <source>
        <dbReference type="Proteomes" id="UP000724874"/>
    </source>
</evidence>
<accession>A0A9P5NDD5</accession>
<protein>
    <submittedName>
        <fullName evidence="1">Uncharacterized protein</fullName>
    </submittedName>
</protein>
<name>A0A9P5NDD5_GYMJU</name>
<comment type="caution">
    <text evidence="1">The sequence shown here is derived from an EMBL/GenBank/DDBJ whole genome shotgun (WGS) entry which is preliminary data.</text>
</comment>
<evidence type="ECO:0000313" key="1">
    <source>
        <dbReference type="EMBL" id="KAF8878899.1"/>
    </source>
</evidence>
<dbReference type="AlphaFoldDB" id="A0A9P5NDD5"/>
<organism evidence="1 2">
    <name type="scientific">Gymnopilus junonius</name>
    <name type="common">Spectacular rustgill mushroom</name>
    <name type="synonym">Gymnopilus spectabilis subsp. junonius</name>
    <dbReference type="NCBI Taxonomy" id="109634"/>
    <lineage>
        <taxon>Eukaryota</taxon>
        <taxon>Fungi</taxon>
        <taxon>Dikarya</taxon>
        <taxon>Basidiomycota</taxon>
        <taxon>Agaricomycotina</taxon>
        <taxon>Agaricomycetes</taxon>
        <taxon>Agaricomycetidae</taxon>
        <taxon>Agaricales</taxon>
        <taxon>Agaricineae</taxon>
        <taxon>Hymenogastraceae</taxon>
        <taxon>Gymnopilus</taxon>
    </lineage>
</organism>
<dbReference type="EMBL" id="JADNYJ010000154">
    <property type="protein sequence ID" value="KAF8878899.1"/>
    <property type="molecule type" value="Genomic_DNA"/>
</dbReference>
<dbReference type="Proteomes" id="UP000724874">
    <property type="component" value="Unassembled WGS sequence"/>
</dbReference>
<sequence>MHNRLATDPGLYKLVGQIRRPPDKLMNSIAYQSYRHRRFVNTKDGMKHIGEYIVMMESEFQTIQDFVQWLELALGHRRRGTTDMSTLRPLPSSSAETDRISISLTPKDSDNNVKPHFTIGRNTEVGLSSRLVDSLTIETVNRTQQRGIRVTVGDGSDSIWANGTSIEHEQHAFAIFA</sequence>
<reference evidence="1" key="1">
    <citation type="submission" date="2020-11" db="EMBL/GenBank/DDBJ databases">
        <authorList>
            <consortium name="DOE Joint Genome Institute"/>
            <person name="Ahrendt S."/>
            <person name="Riley R."/>
            <person name="Andreopoulos W."/>
            <person name="LaButti K."/>
            <person name="Pangilinan J."/>
            <person name="Ruiz-duenas F.J."/>
            <person name="Barrasa J.M."/>
            <person name="Sanchez-Garcia M."/>
            <person name="Camarero S."/>
            <person name="Miyauchi S."/>
            <person name="Serrano A."/>
            <person name="Linde D."/>
            <person name="Babiker R."/>
            <person name="Drula E."/>
            <person name="Ayuso-Fernandez I."/>
            <person name="Pacheco R."/>
            <person name="Padilla G."/>
            <person name="Ferreira P."/>
            <person name="Barriuso J."/>
            <person name="Kellner H."/>
            <person name="Castanera R."/>
            <person name="Alfaro M."/>
            <person name="Ramirez L."/>
            <person name="Pisabarro A.G."/>
            <person name="Kuo A."/>
            <person name="Tritt A."/>
            <person name="Lipzen A."/>
            <person name="He G."/>
            <person name="Yan M."/>
            <person name="Ng V."/>
            <person name="Cullen D."/>
            <person name="Martin F."/>
            <person name="Rosso M.-N."/>
            <person name="Henrissat B."/>
            <person name="Hibbett D."/>
            <person name="Martinez A.T."/>
            <person name="Grigoriev I.V."/>
        </authorList>
    </citation>
    <scope>NUCLEOTIDE SEQUENCE</scope>
    <source>
        <strain evidence="1">AH 44721</strain>
    </source>
</reference>
<keyword evidence="2" id="KW-1185">Reference proteome</keyword>
<gene>
    <name evidence="1" type="ORF">CPB84DRAFT_1751797</name>
</gene>
<proteinExistence type="predicted"/>